<dbReference type="CDD" id="cd01949">
    <property type="entry name" value="GGDEF"/>
    <property type="match status" value="1"/>
</dbReference>
<dbReference type="PROSITE" id="PS50112">
    <property type="entry name" value="PAS"/>
    <property type="match status" value="2"/>
</dbReference>
<dbReference type="SUPFAM" id="SSF55073">
    <property type="entry name" value="Nucleotide cyclase"/>
    <property type="match status" value="1"/>
</dbReference>
<dbReference type="InterPro" id="IPR000700">
    <property type="entry name" value="PAS-assoc_C"/>
</dbReference>
<dbReference type="KEGG" id="bmeg:BG04_3335"/>
<evidence type="ECO:0000313" key="2">
    <source>
        <dbReference type="Proteomes" id="UP000031829"/>
    </source>
</evidence>
<sequence>MYSEGIFQFYFMNMPQPVILIQQEKHHLYYKKCNKAAQQFFEKMEDKIINKEENLLFYTLCEKAIATKEPIQYQYIQLFQPDRHAYEVTFTPLFNQATAPSHVLVMAQEIHYKKTQEESTRLLNAFLENTVDAILIADCNEKVLTVNGAFEKLFQWRKEEVIGKSRQEMDIVSKEEGKENLKLIEELKNGKTLLPYETVRYTKSGESVCVSVSCSPIYDDQNQLVAYSVIYRDITPIKKLELELIESKQWYKSLFTNHHHAVCMLDMDGTILNINSAFLETLHLSASDVLHQNYRDIAKRLGVCNYKSWNVYEAISYSTELTLRRSQHSAQHVYITTIPVKVNNQTVGAYAILHDITPQKEAEEQLAYTMKELENIKYALDESASVMILDANGTITYINDMYIRYSDYQKEDLLGKYYRDAGLRHDLSELRETIKSGKVWRGELEMWTKHNQLYWVSNTIVPLKDIEGNITYYVSIHNDITEQKALENKLHFEATHDSLTGLPNRAMLLKELNKVIEKGKQKSDEFFALLFLDCDNFKQINDEYGHHIGDEFLKAYTKRLKSCVRKGDRIYRLGGDEFIIILNVTNGREIEQIARRIHVSLQQSWNVRGYCLCTTTTIGVSIYPEDGESAASLLKNADDALYKGKREGKNNYILYQT</sequence>
<dbReference type="Gene3D" id="3.30.70.270">
    <property type="match status" value="1"/>
</dbReference>
<dbReference type="SMART" id="SM00267">
    <property type="entry name" value="GGDEF"/>
    <property type="match status" value="1"/>
</dbReference>
<dbReference type="InterPro" id="IPR043128">
    <property type="entry name" value="Rev_trsase/Diguanyl_cyclase"/>
</dbReference>
<gene>
    <name evidence="1" type="ORF">BG04_3335</name>
</gene>
<reference evidence="1 2" key="1">
    <citation type="journal article" date="2015" name="Genome Announc.">
        <title>Complete genome sequences for 35 biothreat assay-relevant bacillus species.</title>
        <authorList>
            <person name="Johnson S.L."/>
            <person name="Daligault H.E."/>
            <person name="Davenport K.W."/>
            <person name="Jaissle J."/>
            <person name="Frey K.G."/>
            <person name="Ladner J.T."/>
            <person name="Broomall S.M."/>
            <person name="Bishop-Lilly K.A."/>
            <person name="Bruce D.C."/>
            <person name="Gibbons H.S."/>
            <person name="Coyne S.R."/>
            <person name="Lo C.C."/>
            <person name="Meincke L."/>
            <person name="Munk A.C."/>
            <person name="Koroleva G.I."/>
            <person name="Rosenzweig C.N."/>
            <person name="Palacios G.F."/>
            <person name="Redden C.L."/>
            <person name="Minogue T.D."/>
            <person name="Chain P.S."/>
        </authorList>
    </citation>
    <scope>NUCLEOTIDE SEQUENCE [LARGE SCALE GENOMIC DNA]</scope>
    <source>
        <strain evidence="2">ATCC 14581 / DSM 32 / JCM 2506 / NBRC 15308 / NCIMB 9376 / NCTC 10342 / NRRL B-14308 / VKM B-512</strain>
    </source>
</reference>
<dbReference type="RefSeq" id="WP_034653918.1">
    <property type="nucleotide sequence ID" value="NZ_BCVB01000007.1"/>
</dbReference>
<dbReference type="InterPro" id="IPR052155">
    <property type="entry name" value="Biofilm_reg_signaling"/>
</dbReference>
<evidence type="ECO:0000313" key="1">
    <source>
        <dbReference type="EMBL" id="AJI21573.1"/>
    </source>
</evidence>
<dbReference type="Pfam" id="PF13426">
    <property type="entry name" value="PAS_9"/>
    <property type="match status" value="3"/>
</dbReference>
<dbReference type="Proteomes" id="UP000031829">
    <property type="component" value="Chromosome"/>
</dbReference>
<dbReference type="NCBIfam" id="TIGR00254">
    <property type="entry name" value="GGDEF"/>
    <property type="match status" value="1"/>
</dbReference>
<dbReference type="PROSITE" id="PS50887">
    <property type="entry name" value="GGDEF"/>
    <property type="match status" value="1"/>
</dbReference>
<dbReference type="PANTHER" id="PTHR44757:SF2">
    <property type="entry name" value="BIOFILM ARCHITECTURE MAINTENANCE PROTEIN MBAA"/>
    <property type="match status" value="1"/>
</dbReference>
<dbReference type="NCBIfam" id="TIGR00229">
    <property type="entry name" value="sensory_box"/>
    <property type="match status" value="3"/>
</dbReference>
<accession>A0A0B6ALT4</accession>
<dbReference type="CDD" id="cd00130">
    <property type="entry name" value="PAS"/>
    <property type="match status" value="3"/>
</dbReference>
<dbReference type="GeneID" id="93641397"/>
<dbReference type="InterPro" id="IPR000160">
    <property type="entry name" value="GGDEF_dom"/>
</dbReference>
<dbReference type="AlphaFoldDB" id="A0A0B6ALT4"/>
<dbReference type="InterPro" id="IPR001610">
    <property type="entry name" value="PAC"/>
</dbReference>
<dbReference type="InterPro" id="IPR000014">
    <property type="entry name" value="PAS"/>
</dbReference>
<dbReference type="Pfam" id="PF00990">
    <property type="entry name" value="GGDEF"/>
    <property type="match status" value="1"/>
</dbReference>
<name>A0A0B6ALT4_PRIM2</name>
<dbReference type="EMBL" id="CP009920">
    <property type="protein sequence ID" value="AJI21573.1"/>
    <property type="molecule type" value="Genomic_DNA"/>
</dbReference>
<dbReference type="InterPro" id="IPR035965">
    <property type="entry name" value="PAS-like_dom_sf"/>
</dbReference>
<protein>
    <submittedName>
        <fullName evidence="1">Diguanylate cyclase domain protein</fullName>
    </submittedName>
</protein>
<dbReference type="HOGENOM" id="CLU_000445_11_4_9"/>
<dbReference type="Gene3D" id="3.30.450.20">
    <property type="entry name" value="PAS domain"/>
    <property type="match status" value="4"/>
</dbReference>
<dbReference type="FunFam" id="3.30.70.270:FF:000001">
    <property type="entry name" value="Diguanylate cyclase domain protein"/>
    <property type="match status" value="1"/>
</dbReference>
<dbReference type="InterPro" id="IPR029787">
    <property type="entry name" value="Nucleotide_cyclase"/>
</dbReference>
<proteinExistence type="predicted"/>
<dbReference type="SUPFAM" id="SSF55785">
    <property type="entry name" value="PYP-like sensor domain (PAS domain)"/>
    <property type="match status" value="3"/>
</dbReference>
<dbReference type="SMART" id="SM00086">
    <property type="entry name" value="PAC"/>
    <property type="match status" value="3"/>
</dbReference>
<dbReference type="PROSITE" id="PS50113">
    <property type="entry name" value="PAC"/>
    <property type="match status" value="2"/>
</dbReference>
<dbReference type="SMART" id="SM00091">
    <property type="entry name" value="PAS"/>
    <property type="match status" value="3"/>
</dbReference>
<organism evidence="1 2">
    <name type="scientific">Priestia megaterium (strain ATCC 14581 / DSM 32 / CCUG 1817 / JCM 2506 / NBRC 15308 / NCIMB 9376 / NCTC 10342 / NRRL B-14308 / VKM B-512 / Ford 19)</name>
    <name type="common">Bacillus megaterium</name>
    <dbReference type="NCBI Taxonomy" id="1348623"/>
    <lineage>
        <taxon>Bacteria</taxon>
        <taxon>Bacillati</taxon>
        <taxon>Bacillota</taxon>
        <taxon>Bacilli</taxon>
        <taxon>Bacillales</taxon>
        <taxon>Bacillaceae</taxon>
        <taxon>Priestia</taxon>
    </lineage>
</organism>
<dbReference type="PANTHER" id="PTHR44757">
    <property type="entry name" value="DIGUANYLATE CYCLASE DGCP"/>
    <property type="match status" value="1"/>
</dbReference>